<evidence type="ECO:0000313" key="3">
    <source>
        <dbReference type="Proteomes" id="UP001066276"/>
    </source>
</evidence>
<reference evidence="2" key="1">
    <citation type="journal article" date="2022" name="bioRxiv">
        <title>Sequencing and chromosome-scale assembly of the giantPleurodeles waltlgenome.</title>
        <authorList>
            <person name="Brown T."/>
            <person name="Elewa A."/>
            <person name="Iarovenko S."/>
            <person name="Subramanian E."/>
            <person name="Araus A.J."/>
            <person name="Petzold A."/>
            <person name="Susuki M."/>
            <person name="Suzuki K.-i.T."/>
            <person name="Hayashi T."/>
            <person name="Toyoda A."/>
            <person name="Oliveira C."/>
            <person name="Osipova E."/>
            <person name="Leigh N.D."/>
            <person name="Simon A."/>
            <person name="Yun M.H."/>
        </authorList>
    </citation>
    <scope>NUCLEOTIDE SEQUENCE</scope>
    <source>
        <strain evidence="2">20211129_DDA</strain>
        <tissue evidence="2">Liver</tissue>
    </source>
</reference>
<organism evidence="2 3">
    <name type="scientific">Pleurodeles waltl</name>
    <name type="common">Iberian ribbed newt</name>
    <dbReference type="NCBI Taxonomy" id="8319"/>
    <lineage>
        <taxon>Eukaryota</taxon>
        <taxon>Metazoa</taxon>
        <taxon>Chordata</taxon>
        <taxon>Craniata</taxon>
        <taxon>Vertebrata</taxon>
        <taxon>Euteleostomi</taxon>
        <taxon>Amphibia</taxon>
        <taxon>Batrachia</taxon>
        <taxon>Caudata</taxon>
        <taxon>Salamandroidea</taxon>
        <taxon>Salamandridae</taxon>
        <taxon>Pleurodelinae</taxon>
        <taxon>Pleurodeles</taxon>
    </lineage>
</organism>
<sequence length="177" mass="18638">MCSWVGVCTQLPPRWAAPRGSQRPRSRIAGGSAAGGHKAPPPEREAGPPPVGLFIGCYCLQVVPVAFLLRPPPGGTIAGPTQRRTARVRRGLVHASRRSRLGAGDRPAWCARPSTTSRATGSHQTARVLRRSAPGPRSLLNGPAHLRRPPCPFPSAGPPGPARPGYRLVSAPPELNS</sequence>
<keyword evidence="3" id="KW-1185">Reference proteome</keyword>
<evidence type="ECO:0000313" key="2">
    <source>
        <dbReference type="EMBL" id="KAJ1170186.1"/>
    </source>
</evidence>
<feature type="compositionally biased region" description="Polar residues" evidence="1">
    <location>
        <begin position="113"/>
        <end position="125"/>
    </location>
</feature>
<evidence type="ECO:0000256" key="1">
    <source>
        <dbReference type="SAM" id="MobiDB-lite"/>
    </source>
</evidence>
<protein>
    <submittedName>
        <fullName evidence="2">Uncharacterized protein</fullName>
    </submittedName>
</protein>
<accession>A0AAV7T274</accession>
<proteinExistence type="predicted"/>
<dbReference type="EMBL" id="JANPWB010000007">
    <property type="protein sequence ID" value="KAJ1170186.1"/>
    <property type="molecule type" value="Genomic_DNA"/>
</dbReference>
<feature type="region of interest" description="Disordered" evidence="1">
    <location>
        <begin position="15"/>
        <end position="47"/>
    </location>
</feature>
<name>A0AAV7T274_PLEWA</name>
<gene>
    <name evidence="2" type="ORF">NDU88_002067</name>
</gene>
<feature type="compositionally biased region" description="Pro residues" evidence="1">
    <location>
        <begin position="149"/>
        <end position="162"/>
    </location>
</feature>
<comment type="caution">
    <text evidence="2">The sequence shown here is derived from an EMBL/GenBank/DDBJ whole genome shotgun (WGS) entry which is preliminary data.</text>
</comment>
<dbReference type="AlphaFoldDB" id="A0AAV7T274"/>
<feature type="region of interest" description="Disordered" evidence="1">
    <location>
        <begin position="97"/>
        <end position="177"/>
    </location>
</feature>
<dbReference type="Proteomes" id="UP001066276">
    <property type="component" value="Chromosome 4_1"/>
</dbReference>